<dbReference type="SUPFAM" id="SSF101936">
    <property type="entry name" value="DNA-binding pseudobarrel domain"/>
    <property type="match status" value="3"/>
</dbReference>
<dbReference type="CDD" id="cd10017">
    <property type="entry name" value="B3_DNA"/>
    <property type="match status" value="3"/>
</dbReference>
<evidence type="ECO:0000313" key="8">
    <source>
        <dbReference type="Proteomes" id="UP000428333"/>
    </source>
</evidence>
<reference evidence="7 8" key="1">
    <citation type="journal article" date="2019" name="Genome Biol. Evol.">
        <title>The Rhododendron genome and chromosomal organization provide insight into shared whole-genome duplications across the heath family (Ericaceae).</title>
        <authorList>
            <person name="Soza V.L."/>
            <person name="Lindsley D."/>
            <person name="Waalkes A."/>
            <person name="Ramage E."/>
            <person name="Patwardhan R.P."/>
            <person name="Burton J.N."/>
            <person name="Adey A."/>
            <person name="Kumar A."/>
            <person name="Qiu R."/>
            <person name="Shendure J."/>
            <person name="Hall B."/>
        </authorList>
    </citation>
    <scope>NUCLEOTIDE SEQUENCE [LARGE SCALE GENOMIC DNA]</scope>
    <source>
        <strain evidence="7">RSF 1966-606</strain>
    </source>
</reference>
<evidence type="ECO:0000256" key="3">
    <source>
        <dbReference type="ARBA" id="ARBA00023125"/>
    </source>
</evidence>
<sequence length="647" mass="71509">MSNSKRPHFLEGFNPASSSERLVILRSFLGSVDPSLNQFVDFVESIKNIPPGFIKYLEGNTSGTVILVGPSGNIWHVELIRDNDNLFFGDGWAAFVQDHFVEHGDSLVFRYDGNLCFSVQIFDQSSCEKEAAVSAECSQDLSNSDKLLGRKRERVDGAFSLDAIFQGVPKKARGFQGNSECLAKNQEEGWQHDGVASATEMCQAAIYAHEARNCSRAVIQNRNGKESELSSSVRGSMLILSASEAEGLARSFTSVYPHFTKTMKRFNVSGSFTLNVPYQFSTAHLPNCKVKVVLVNLKGEGWIVNSIPTVKVHMCHTLCGGWMAFVRDNNINTGDVCIFELVGKCELRVYILRVGQEGLECQNGKAAVKGSANGFGATSHKNSEAFPKKKRRKTRKVLLQRINKVEISDKRTSILEELSLGKRNQETGVNNDRANGRLSKACSGKLGKVLITSTGKILHTRFVLTTCVFNQTELLKCNTETTVGNKIGLEEKPGSYMRICMSMKSAPEEKRAAESFVSSLPHFIRVMKKFNISGSYTLKIPYQFSMAHLPDCKSEISLRNLRGQCWTVNSVPSTRVQTLHTFCGGWMAFVRDNDIQMGDICIFELVGKCQMLVHISGSGNNGLEYQSGKAASNDLTLATSVVNRPFL</sequence>
<proteinExistence type="predicted"/>
<dbReference type="InterPro" id="IPR044837">
    <property type="entry name" value="REM16-like"/>
</dbReference>
<evidence type="ECO:0000256" key="2">
    <source>
        <dbReference type="ARBA" id="ARBA00023015"/>
    </source>
</evidence>
<dbReference type="SMART" id="SM01019">
    <property type="entry name" value="B3"/>
    <property type="match status" value="3"/>
</dbReference>
<dbReference type="GO" id="GO:0003677">
    <property type="term" value="F:DNA binding"/>
    <property type="evidence" value="ECO:0007669"/>
    <property type="project" value="UniProtKB-KW"/>
</dbReference>
<comment type="subcellular location">
    <subcellularLocation>
        <location evidence="1">Nucleus</location>
    </subcellularLocation>
</comment>
<dbReference type="OrthoDB" id="660291at2759"/>
<dbReference type="Proteomes" id="UP000428333">
    <property type="component" value="Linkage Group LG05"/>
</dbReference>
<keyword evidence="2" id="KW-0805">Transcription regulation</keyword>
<dbReference type="PANTHER" id="PTHR31391">
    <property type="entry name" value="B3 DOMAIN-CONTAINING PROTEIN OS11G0197600-RELATED"/>
    <property type="match status" value="1"/>
</dbReference>
<feature type="domain" description="TF-B3" evidence="6">
    <location>
        <begin position="259"/>
        <end position="355"/>
    </location>
</feature>
<dbReference type="Gene3D" id="2.40.330.10">
    <property type="entry name" value="DNA-binding pseudobarrel domain"/>
    <property type="match status" value="3"/>
</dbReference>
<evidence type="ECO:0000256" key="1">
    <source>
        <dbReference type="ARBA" id="ARBA00004123"/>
    </source>
</evidence>
<feature type="domain" description="TF-B3" evidence="6">
    <location>
        <begin position="523"/>
        <end position="619"/>
    </location>
</feature>
<protein>
    <recommendedName>
        <fullName evidence="6">TF-B3 domain-containing protein</fullName>
    </recommendedName>
</protein>
<dbReference type="GO" id="GO:0005634">
    <property type="term" value="C:nucleus"/>
    <property type="evidence" value="ECO:0007669"/>
    <property type="project" value="UniProtKB-SubCell"/>
</dbReference>
<feature type="non-terminal residue" evidence="7">
    <location>
        <position position="1"/>
    </location>
</feature>
<gene>
    <name evidence="7" type="ORF">C3L33_09554</name>
</gene>
<dbReference type="PANTHER" id="PTHR31391:SF106">
    <property type="entry name" value="B3 DOMAIN-CONTAINING PROTEIN OS01G0723500"/>
    <property type="match status" value="1"/>
</dbReference>
<evidence type="ECO:0000259" key="6">
    <source>
        <dbReference type="PROSITE" id="PS50863"/>
    </source>
</evidence>
<keyword evidence="3" id="KW-0238">DNA-binding</keyword>
<evidence type="ECO:0000313" key="7">
    <source>
        <dbReference type="EMBL" id="KAE9458564.1"/>
    </source>
</evidence>
<organism evidence="7 8">
    <name type="scientific">Rhododendron williamsianum</name>
    <dbReference type="NCBI Taxonomy" id="262921"/>
    <lineage>
        <taxon>Eukaryota</taxon>
        <taxon>Viridiplantae</taxon>
        <taxon>Streptophyta</taxon>
        <taxon>Embryophyta</taxon>
        <taxon>Tracheophyta</taxon>
        <taxon>Spermatophyta</taxon>
        <taxon>Magnoliopsida</taxon>
        <taxon>eudicotyledons</taxon>
        <taxon>Gunneridae</taxon>
        <taxon>Pentapetalae</taxon>
        <taxon>asterids</taxon>
        <taxon>Ericales</taxon>
        <taxon>Ericaceae</taxon>
        <taxon>Ericoideae</taxon>
        <taxon>Rhodoreae</taxon>
        <taxon>Rhododendron</taxon>
    </lineage>
</organism>
<comment type="caution">
    <text evidence="7">The sequence shown here is derived from an EMBL/GenBank/DDBJ whole genome shotgun (WGS) entry which is preliminary data.</text>
</comment>
<dbReference type="Pfam" id="PF02362">
    <property type="entry name" value="B3"/>
    <property type="match status" value="3"/>
</dbReference>
<dbReference type="InterPro" id="IPR015300">
    <property type="entry name" value="DNA-bd_pseudobarrel_sf"/>
</dbReference>
<keyword evidence="8" id="KW-1185">Reference proteome</keyword>
<accession>A0A6A4LQV8</accession>
<dbReference type="EMBL" id="QEFC01001247">
    <property type="protein sequence ID" value="KAE9458564.1"/>
    <property type="molecule type" value="Genomic_DNA"/>
</dbReference>
<feature type="domain" description="TF-B3" evidence="6">
    <location>
        <begin position="49"/>
        <end position="125"/>
    </location>
</feature>
<keyword evidence="4" id="KW-0804">Transcription</keyword>
<dbReference type="PROSITE" id="PS50863">
    <property type="entry name" value="B3"/>
    <property type="match status" value="3"/>
</dbReference>
<keyword evidence="5" id="KW-0539">Nucleus</keyword>
<evidence type="ECO:0000256" key="4">
    <source>
        <dbReference type="ARBA" id="ARBA00023163"/>
    </source>
</evidence>
<dbReference type="InterPro" id="IPR003340">
    <property type="entry name" value="B3_DNA-bd"/>
</dbReference>
<name>A0A6A4LQV8_9ERIC</name>
<evidence type="ECO:0000256" key="5">
    <source>
        <dbReference type="ARBA" id="ARBA00023242"/>
    </source>
</evidence>
<dbReference type="AlphaFoldDB" id="A0A6A4LQV8"/>